<keyword evidence="2" id="KW-0812">Transmembrane</keyword>
<keyword evidence="2" id="KW-1133">Transmembrane helix</keyword>
<feature type="compositionally biased region" description="Basic and acidic residues" evidence="1">
    <location>
        <begin position="1"/>
        <end position="15"/>
    </location>
</feature>
<feature type="transmembrane region" description="Helical" evidence="2">
    <location>
        <begin position="354"/>
        <end position="380"/>
    </location>
</feature>
<dbReference type="EMBL" id="BMXL01000003">
    <property type="protein sequence ID" value="GHD18296.1"/>
    <property type="molecule type" value="Genomic_DNA"/>
</dbReference>
<keyword evidence="2" id="KW-0472">Membrane</keyword>
<evidence type="ECO:0000256" key="2">
    <source>
        <dbReference type="SAM" id="Phobius"/>
    </source>
</evidence>
<feature type="compositionally biased region" description="Pro residues" evidence="1">
    <location>
        <begin position="36"/>
        <end position="70"/>
    </location>
</feature>
<dbReference type="PANTHER" id="PTHR33133:SF1">
    <property type="entry name" value="EXPRESSED PROTEIN-RELATED"/>
    <property type="match status" value="1"/>
</dbReference>
<gene>
    <name evidence="4" type="ORF">GCM10007147_08210</name>
</gene>
<feature type="transmembrane region" description="Helical" evidence="2">
    <location>
        <begin position="250"/>
        <end position="274"/>
    </location>
</feature>
<reference evidence="4 5" key="1">
    <citation type="journal article" date="2014" name="Int. J. Syst. Evol. Microbiol.">
        <title>Complete genome sequence of Corynebacterium casei LMG S-19264T (=DSM 44701T), isolated from a smear-ripened cheese.</title>
        <authorList>
            <consortium name="US DOE Joint Genome Institute (JGI-PGF)"/>
            <person name="Walter F."/>
            <person name="Albersmeier A."/>
            <person name="Kalinowski J."/>
            <person name="Ruckert C."/>
        </authorList>
    </citation>
    <scope>NUCLEOTIDE SEQUENCE [LARGE SCALE GENOMIC DNA]</scope>
    <source>
        <strain evidence="4 5">KCTC 19473</strain>
    </source>
</reference>
<organism evidence="4 5">
    <name type="scientific">Nocardiopsis kunsanensis</name>
    <dbReference type="NCBI Taxonomy" id="141693"/>
    <lineage>
        <taxon>Bacteria</taxon>
        <taxon>Bacillati</taxon>
        <taxon>Actinomycetota</taxon>
        <taxon>Actinomycetes</taxon>
        <taxon>Streptosporangiales</taxon>
        <taxon>Nocardiopsidaceae</taxon>
        <taxon>Nocardiopsis</taxon>
    </lineage>
</organism>
<evidence type="ECO:0000259" key="3">
    <source>
        <dbReference type="Pfam" id="PF10110"/>
    </source>
</evidence>
<dbReference type="InterPro" id="IPR018476">
    <property type="entry name" value="GlyceroP-diester-Pdiesterase_M"/>
</dbReference>
<accession>A0A918X9K1</accession>
<feature type="compositionally biased region" description="Low complexity" evidence="1">
    <location>
        <begin position="71"/>
        <end position="84"/>
    </location>
</feature>
<feature type="transmembrane region" description="Helical" evidence="2">
    <location>
        <begin position="169"/>
        <end position="191"/>
    </location>
</feature>
<feature type="compositionally biased region" description="Gly residues" evidence="1">
    <location>
        <begin position="22"/>
        <end position="35"/>
    </location>
</feature>
<proteinExistence type="predicted"/>
<comment type="caution">
    <text evidence="4">The sequence shown here is derived from an EMBL/GenBank/DDBJ whole genome shotgun (WGS) entry which is preliminary data.</text>
</comment>
<feature type="domain" description="Glycerophosphoryl diester phosphodiesterase membrane" evidence="3">
    <location>
        <begin position="263"/>
        <end position="387"/>
    </location>
</feature>
<evidence type="ECO:0000256" key="1">
    <source>
        <dbReference type="SAM" id="MobiDB-lite"/>
    </source>
</evidence>
<feature type="transmembrane region" description="Helical" evidence="2">
    <location>
        <begin position="211"/>
        <end position="244"/>
    </location>
</feature>
<dbReference type="PANTHER" id="PTHR33133">
    <property type="entry name" value="OS08G0107100 PROTEIN-RELATED"/>
    <property type="match status" value="1"/>
</dbReference>
<sequence>MSHEGDRRDEPEQPGRSDGWSAPGGGWSAPGGGTPQGPPPGYGPPQGPPPPGYGGQQGPPPGYGPAPYGQPQPQDGRLPKPGLVPLRPLGLGDILNGAFALIRNHPATTLGLAFVVMAVSATISTLMSSGFLAEYERSLEQLVSGQVSPDDPIMPVSGGSMLLMMLGTAVSYLAVTLLTALLTSVVGMAVLGHKFTVSQVWTAVRGRIWAILGLSVLQYLIHFALAMVMVVLMLGGALLGAFLAATGSQALGAVIALASVLLGFLGGLALFAWIGVRIYLAMPIVVLERLGPGSSLARSWRLTKGNWWRMLGIVALTLLIVIGVSLILMLALGLLAGLPMLLSDGDLGMTVANVLGVVVEALTSSITTPFLAAVTTLLYIDLRMRREGLDLRLHWVAQQGVPVGPEIYRPEQHA</sequence>
<name>A0A918X9K1_9ACTN</name>
<feature type="transmembrane region" description="Helical" evidence="2">
    <location>
        <begin position="110"/>
        <end position="133"/>
    </location>
</feature>
<evidence type="ECO:0000313" key="5">
    <source>
        <dbReference type="Proteomes" id="UP000654947"/>
    </source>
</evidence>
<feature type="transmembrane region" description="Helical" evidence="2">
    <location>
        <begin position="307"/>
        <end position="334"/>
    </location>
</feature>
<keyword evidence="5" id="KW-1185">Reference proteome</keyword>
<dbReference type="Pfam" id="PF10110">
    <property type="entry name" value="GPDPase_memb"/>
    <property type="match status" value="1"/>
</dbReference>
<dbReference type="Proteomes" id="UP000654947">
    <property type="component" value="Unassembled WGS sequence"/>
</dbReference>
<protein>
    <recommendedName>
        <fullName evidence="3">Glycerophosphoryl diester phosphodiesterase membrane domain-containing protein</fullName>
    </recommendedName>
</protein>
<feature type="region of interest" description="Disordered" evidence="1">
    <location>
        <begin position="1"/>
        <end position="84"/>
    </location>
</feature>
<dbReference type="AlphaFoldDB" id="A0A918X9K1"/>
<evidence type="ECO:0000313" key="4">
    <source>
        <dbReference type="EMBL" id="GHD18296.1"/>
    </source>
</evidence>